<feature type="compositionally biased region" description="Low complexity" evidence="2">
    <location>
        <begin position="1331"/>
        <end position="1346"/>
    </location>
</feature>
<feature type="compositionally biased region" description="Basic and acidic residues" evidence="2">
    <location>
        <begin position="1456"/>
        <end position="1470"/>
    </location>
</feature>
<dbReference type="GeneID" id="37044667"/>
<feature type="region of interest" description="Disordered" evidence="2">
    <location>
        <begin position="358"/>
        <end position="404"/>
    </location>
</feature>
<dbReference type="PANTHER" id="PTHR12296:SF31">
    <property type="entry name" value="DENN (AEX-3) DOMAIN PROTEIN (AFU_ORTHOLOGUE AFUA_6G11200)"/>
    <property type="match status" value="1"/>
</dbReference>
<feature type="compositionally biased region" description="Low complexity" evidence="2">
    <location>
        <begin position="1403"/>
        <end position="1414"/>
    </location>
</feature>
<reference evidence="4 5" key="1">
    <citation type="journal article" date="2018" name="Mol. Biol. Evol.">
        <title>Broad Genomic Sampling Reveals a Smut Pathogenic Ancestry of the Fungal Clade Ustilaginomycotina.</title>
        <authorList>
            <person name="Kijpornyongpan T."/>
            <person name="Mondo S.J."/>
            <person name="Barry K."/>
            <person name="Sandor L."/>
            <person name="Lee J."/>
            <person name="Lipzen A."/>
            <person name="Pangilinan J."/>
            <person name="LaButti K."/>
            <person name="Hainaut M."/>
            <person name="Henrissat B."/>
            <person name="Grigoriev I.V."/>
            <person name="Spatafora J.W."/>
            <person name="Aime M.C."/>
        </authorList>
    </citation>
    <scope>NUCLEOTIDE SEQUENCE [LARGE SCALE GENOMIC DNA]</scope>
    <source>
        <strain evidence="4 5">MCA 4198</strain>
    </source>
</reference>
<feature type="compositionally biased region" description="Basic and acidic residues" evidence="2">
    <location>
        <begin position="1177"/>
        <end position="1194"/>
    </location>
</feature>
<dbReference type="OrthoDB" id="6019893at2759"/>
<evidence type="ECO:0000259" key="3">
    <source>
        <dbReference type="SMART" id="SM00799"/>
    </source>
</evidence>
<dbReference type="InParanoid" id="A0A316YDZ7"/>
<feature type="compositionally biased region" description="Basic and acidic residues" evidence="2">
    <location>
        <begin position="1479"/>
        <end position="1488"/>
    </location>
</feature>
<feature type="compositionally biased region" description="Gly residues" evidence="2">
    <location>
        <begin position="240"/>
        <end position="249"/>
    </location>
</feature>
<feature type="compositionally biased region" description="Low complexity" evidence="2">
    <location>
        <begin position="1258"/>
        <end position="1293"/>
    </location>
</feature>
<feature type="region of interest" description="Disordered" evidence="2">
    <location>
        <begin position="1173"/>
        <end position="1304"/>
    </location>
</feature>
<feature type="region of interest" description="Disordered" evidence="2">
    <location>
        <begin position="532"/>
        <end position="571"/>
    </location>
</feature>
<keyword evidence="1" id="KW-0175">Coiled coil</keyword>
<dbReference type="GO" id="GO:0032483">
    <property type="term" value="P:regulation of Rab protein signal transduction"/>
    <property type="evidence" value="ECO:0007669"/>
    <property type="project" value="TreeGrafter"/>
</dbReference>
<feature type="compositionally biased region" description="Low complexity" evidence="2">
    <location>
        <begin position="1362"/>
        <end position="1380"/>
    </location>
</feature>
<feature type="compositionally biased region" description="Basic and acidic residues" evidence="2">
    <location>
        <begin position="379"/>
        <end position="392"/>
    </location>
</feature>
<feature type="compositionally biased region" description="Low complexity" evidence="2">
    <location>
        <begin position="145"/>
        <end position="162"/>
    </location>
</feature>
<evidence type="ECO:0000256" key="1">
    <source>
        <dbReference type="SAM" id="Coils"/>
    </source>
</evidence>
<keyword evidence="5" id="KW-1185">Reference proteome</keyword>
<feature type="compositionally biased region" description="Polar residues" evidence="2">
    <location>
        <begin position="106"/>
        <end position="115"/>
    </location>
</feature>
<evidence type="ECO:0000313" key="4">
    <source>
        <dbReference type="EMBL" id="PWN87459.1"/>
    </source>
</evidence>
<name>A0A316YDZ7_9BASI</name>
<dbReference type="RefSeq" id="XP_025374657.1">
    <property type="nucleotide sequence ID" value="XM_025522751.1"/>
</dbReference>
<dbReference type="PANTHER" id="PTHR12296">
    <property type="entry name" value="DENN DOMAIN-CONTAINING PROTEIN 4"/>
    <property type="match status" value="1"/>
</dbReference>
<dbReference type="InterPro" id="IPR043153">
    <property type="entry name" value="DENN_C"/>
</dbReference>
<dbReference type="Pfam" id="PF02141">
    <property type="entry name" value="DENN"/>
    <property type="match status" value="1"/>
</dbReference>
<dbReference type="InterPro" id="IPR051696">
    <property type="entry name" value="DENN_Domain_GEFs"/>
</dbReference>
<dbReference type="STRING" id="215250.A0A316YDZ7"/>
<feature type="region of interest" description="Disordered" evidence="2">
    <location>
        <begin position="1"/>
        <end position="297"/>
    </location>
</feature>
<feature type="compositionally biased region" description="Polar residues" evidence="2">
    <location>
        <begin position="1492"/>
        <end position="1501"/>
    </location>
</feature>
<dbReference type="GO" id="GO:0031410">
    <property type="term" value="C:cytoplasmic vesicle"/>
    <property type="evidence" value="ECO:0007669"/>
    <property type="project" value="TreeGrafter"/>
</dbReference>
<feature type="compositionally biased region" description="Polar residues" evidence="2">
    <location>
        <begin position="1381"/>
        <end position="1397"/>
    </location>
</feature>
<dbReference type="Gene3D" id="3.40.50.11500">
    <property type="match status" value="1"/>
</dbReference>
<feature type="compositionally biased region" description="Low complexity" evidence="2">
    <location>
        <begin position="1104"/>
        <end position="1115"/>
    </location>
</feature>
<feature type="compositionally biased region" description="Polar residues" evidence="2">
    <location>
        <begin position="364"/>
        <end position="378"/>
    </location>
</feature>
<evidence type="ECO:0000256" key="2">
    <source>
        <dbReference type="SAM" id="MobiDB-lite"/>
    </source>
</evidence>
<feature type="region of interest" description="Disordered" evidence="2">
    <location>
        <begin position="1331"/>
        <end position="1501"/>
    </location>
</feature>
<feature type="region of interest" description="Disordered" evidence="2">
    <location>
        <begin position="1094"/>
        <end position="1138"/>
    </location>
</feature>
<dbReference type="EMBL" id="KZ819640">
    <property type="protein sequence ID" value="PWN87459.1"/>
    <property type="molecule type" value="Genomic_DNA"/>
</dbReference>
<evidence type="ECO:0000313" key="5">
    <source>
        <dbReference type="Proteomes" id="UP000245768"/>
    </source>
</evidence>
<feature type="region of interest" description="Disordered" evidence="2">
    <location>
        <begin position="1060"/>
        <end position="1082"/>
    </location>
</feature>
<gene>
    <name evidence="4" type="ORF">FA10DRAFT_269412</name>
</gene>
<feature type="domain" description="cDENN" evidence="3">
    <location>
        <begin position="584"/>
        <end position="771"/>
    </location>
</feature>
<accession>A0A316YDZ7</accession>
<sequence length="1501" mass="159899">MSLNGKARGWRDVGMTGMETAGTNLASAWRAARRKSSESLRSIKTSTSRRSIGSKKGDGSRPSSRTGTIETPPPMPPFVTINKSLPNSPIDEDAQLGDVMLIAAHTHSNGSTTPRQLPDLAEAREGSPAADSKNSSNVARVRPRTTSQSGTAGTGSGSRDSTPTGRRTESGRALSPALSQDEARDTIAPMNASSSAGSIGFGPSKRAAVGLSKKLGKSNFSNRLHTPSPGPRSSSSAAGDEGGGGGGSGSSASHFGLGGATMAGQARESSRGNGTASMEPDQFPASTTRVGGSTGGGGDGNTIAQLYAVFGLPKDPSVWTLAEEDCVAGVHHVEGAVGRFWRPEVLGCSICPSPSEVLARSTDDNGVSSAESQTMNKSGDSKWDGRAADGKKSQNPKFIEMSDGRGGIEKAETARVLSKALKLSFTREIEIISGQGNYPPVATSHTFSFSVPTITASGELLDKATGAVGVSVGKASAASGVGEGFGLEQSRLGDADDTPATFYGVVLTVWSAADERRSKTIKKELSRAAKQRVSAGSAGKSANKRSAAGGWIDSEGGAGGDENEAEADPSASSYSFLPANNTFFMPYAICIVSRYPLYDLLGDWNKMAWHKYSRNIEMHNQLMSTILRHPAPRLGEKFRVASPDKDVTFQCTFPGALEWGTGLIGTDTTMWPLFKSLSLDNVLTLCEIALAPQGRILFLSRHPAMLGVAVETIKYLVEMRGWRGVANQNCHARDVRIYLEDPGSWIIAINTELRSIIKPAKEVCVVDLDINFVNCPRPPVGAPSTKAVRERRRRKLFTALAISNVDYSPPREFVEAYPGGRLRPLSQITTRDRDSAYEQLARPVWWDQVGVISAFDKVLHEGSKPSMLKKFLKTRAATLARGSSGTDGAAGAATPAEMSAILALRRRASTFVDARDGLENKIGRLNKRLAFLMSESEMWRAQFAKIQQLVDRLTREANDLRSKLDKERRESRRLSSTLAQRDIQHVEMQIQLKETETAREEAMNELLKMQQAMDSLEQERESMMDEIRAVLTGTGGVEDVNATMSRLDLAQFFPATNHQFNPLSRSSSPSGSQASHTPSQAAEHILRSRALAEARISEGRPSRSRATSRAAAESSQGHGQRYEGQGGANGTSETASSVQHHFPDDQMNYEIQHRTSVVTNQISRIQQQLESTLTQLEGRRSGTYDRDLKEARDERRRRRISNASASSLRHEYGASSVGHGGADSSLDHNSTAGAGYDDDRRSEMDYTPVESVKDSRPSSRPQQRRQLSSGSATLNVNGNGNGNNNNQNNNTSGNGNGYGLRKSTSQSNLASVSASSSASFLKRQGSSGSLSSAAAAAAPPLTAKSTARPRNVSNPWKEPVKSLATASSSSQQALVSPSSVTSTRSNDVSNETSTDASQAGVEPVTPATPLTPTTSGEKVNGTPKSTPAGGLSSNEEAEVDTHPASKPAEFAAPAVVEKEIGDEKKDEGKLDSPTSEVLLGERKTKAAKSEVTMGNGSKVVN</sequence>
<dbReference type="SMART" id="SM00799">
    <property type="entry name" value="DENN"/>
    <property type="match status" value="1"/>
</dbReference>
<feature type="coiled-coil region" evidence="1">
    <location>
        <begin position="915"/>
        <end position="1026"/>
    </location>
</feature>
<feature type="compositionally biased region" description="Low complexity" evidence="2">
    <location>
        <begin position="42"/>
        <end position="51"/>
    </location>
</feature>
<proteinExistence type="predicted"/>
<organism evidence="4 5">
    <name type="scientific">Acaromyces ingoldii</name>
    <dbReference type="NCBI Taxonomy" id="215250"/>
    <lineage>
        <taxon>Eukaryota</taxon>
        <taxon>Fungi</taxon>
        <taxon>Dikarya</taxon>
        <taxon>Basidiomycota</taxon>
        <taxon>Ustilaginomycotina</taxon>
        <taxon>Exobasidiomycetes</taxon>
        <taxon>Exobasidiales</taxon>
        <taxon>Cryptobasidiaceae</taxon>
        <taxon>Acaromyces</taxon>
    </lineage>
</organism>
<dbReference type="InterPro" id="IPR001194">
    <property type="entry name" value="cDENN_dom"/>
</dbReference>
<feature type="compositionally biased region" description="Low complexity" evidence="2">
    <location>
        <begin position="1062"/>
        <end position="1079"/>
    </location>
</feature>
<dbReference type="Proteomes" id="UP000245768">
    <property type="component" value="Unassembled WGS sequence"/>
</dbReference>
<protein>
    <recommendedName>
        <fullName evidence="3">cDENN domain-containing protein</fullName>
    </recommendedName>
</protein>